<keyword evidence="4" id="KW-0833">Ubl conjugation pathway</keyword>
<evidence type="ECO:0000256" key="4">
    <source>
        <dbReference type="ARBA" id="ARBA00022786"/>
    </source>
</evidence>
<reference evidence="8 9" key="1">
    <citation type="submission" date="2024-06" db="EMBL/GenBank/DDBJ databases">
        <title>Complete genome of Phlyctema vagabunda strain 19-DSS-EL-015.</title>
        <authorList>
            <person name="Fiorenzani C."/>
        </authorList>
    </citation>
    <scope>NUCLEOTIDE SEQUENCE [LARGE SCALE GENOMIC DNA]</scope>
    <source>
        <strain evidence="8 9">19-DSS-EL-015</strain>
    </source>
</reference>
<evidence type="ECO:0000313" key="8">
    <source>
        <dbReference type="EMBL" id="KAL3419348.1"/>
    </source>
</evidence>
<keyword evidence="5" id="KW-0131">Cell cycle</keyword>
<keyword evidence="3" id="KW-0498">Mitosis</keyword>
<dbReference type="InterPro" id="IPR036322">
    <property type="entry name" value="WD40_repeat_dom_sf"/>
</dbReference>
<dbReference type="EMBL" id="JBFCZG010000008">
    <property type="protein sequence ID" value="KAL3419348.1"/>
    <property type="molecule type" value="Genomic_DNA"/>
</dbReference>
<dbReference type="Pfam" id="PF12896">
    <property type="entry name" value="ANAPC4"/>
    <property type="match status" value="1"/>
</dbReference>
<comment type="caution">
    <text evidence="8">The sequence shown here is derived from an EMBL/GenBank/DDBJ whole genome shotgun (WGS) entry which is preliminary data.</text>
</comment>
<gene>
    <name evidence="8" type="ORF">PVAG01_09570</name>
</gene>
<organism evidence="8 9">
    <name type="scientific">Phlyctema vagabunda</name>
    <dbReference type="NCBI Taxonomy" id="108571"/>
    <lineage>
        <taxon>Eukaryota</taxon>
        <taxon>Fungi</taxon>
        <taxon>Dikarya</taxon>
        <taxon>Ascomycota</taxon>
        <taxon>Pezizomycotina</taxon>
        <taxon>Leotiomycetes</taxon>
        <taxon>Helotiales</taxon>
        <taxon>Dermateaceae</taxon>
        <taxon>Phlyctema</taxon>
    </lineage>
</organism>
<dbReference type="Proteomes" id="UP001629113">
    <property type="component" value="Unassembled WGS sequence"/>
</dbReference>
<evidence type="ECO:0000256" key="1">
    <source>
        <dbReference type="ARBA" id="ARBA00016067"/>
    </source>
</evidence>
<evidence type="ECO:0000259" key="7">
    <source>
        <dbReference type="Pfam" id="PF12896"/>
    </source>
</evidence>
<evidence type="ECO:0000256" key="2">
    <source>
        <dbReference type="ARBA" id="ARBA00022618"/>
    </source>
</evidence>
<feature type="domain" description="Anaphase-promoting complex subunit 4-like WD40" evidence="6">
    <location>
        <begin position="25"/>
        <end position="117"/>
    </location>
</feature>
<evidence type="ECO:0000256" key="5">
    <source>
        <dbReference type="ARBA" id="ARBA00023306"/>
    </source>
</evidence>
<dbReference type="SUPFAM" id="SSF50978">
    <property type="entry name" value="WD40 repeat-like"/>
    <property type="match status" value="1"/>
</dbReference>
<dbReference type="PANTHER" id="PTHR13260:SF0">
    <property type="entry name" value="ANAPHASE-PROMOTING COMPLEX SUBUNIT 4"/>
    <property type="match status" value="1"/>
</dbReference>
<name>A0ABR4P7S5_9HELO</name>
<dbReference type="Gene3D" id="2.130.10.10">
    <property type="entry name" value="YVTN repeat-like/Quinoprotein amine dehydrogenase"/>
    <property type="match status" value="1"/>
</dbReference>
<evidence type="ECO:0000256" key="3">
    <source>
        <dbReference type="ARBA" id="ARBA00022776"/>
    </source>
</evidence>
<dbReference type="InterPro" id="IPR024977">
    <property type="entry name" value="Apc4-like_WD40_dom"/>
</dbReference>
<evidence type="ECO:0000259" key="6">
    <source>
        <dbReference type="Pfam" id="PF12894"/>
    </source>
</evidence>
<dbReference type="InterPro" id="IPR015943">
    <property type="entry name" value="WD40/YVTN_repeat-like_dom_sf"/>
</dbReference>
<dbReference type="PANTHER" id="PTHR13260">
    <property type="entry name" value="ANAPHASE PROMOTING COMPLEX SUBUNIT 4 APC4"/>
    <property type="match status" value="1"/>
</dbReference>
<evidence type="ECO:0000313" key="9">
    <source>
        <dbReference type="Proteomes" id="UP001629113"/>
    </source>
</evidence>
<accession>A0ABR4P7S5</accession>
<feature type="domain" description="Anaphase-promoting complex subunit 4 long" evidence="7">
    <location>
        <begin position="268"/>
        <end position="468"/>
    </location>
</feature>
<dbReference type="InterPro" id="IPR024789">
    <property type="entry name" value="APC4"/>
</dbReference>
<proteinExistence type="predicted"/>
<keyword evidence="2" id="KW-0132">Cell division</keyword>
<keyword evidence="9" id="KW-1185">Reference proteome</keyword>
<protein>
    <recommendedName>
        <fullName evidence="1">Anaphase-promoting complex subunit 4</fullName>
    </recommendedName>
</protein>
<dbReference type="InterPro" id="IPR024790">
    <property type="entry name" value="APC4_long_dom"/>
</dbReference>
<sequence>MEGPMSLTLLSEKILHHAVNPRLIAYCPSMDLLALVSTDQQVLVYRFNGQRVFGVTQKSGKLRVEDVRWKPNGQLLAISWSDGTVRLVSAESSKTVHQFAACDQDSAGITCMGWASNNTGRESNSGPAGKSKAWTDILTTDDSLFGEKKPLDLPQDLAHIDIESSLPKLSVLAAGGTSEDVFSSRASLDALFRPLDPSENNTVDVMMIGTKEGSIHLTIYDSFVVGSFNCPISIDGIPSPSLAMHVALQPYSTHNLIMQSQEDGNLYFIPMDLRFISASSDYLALLASRSTALQNLLRYIHQVQALMFSEFKTTQELPGRFLSNINETLAEDRDRNIVQALYHSVATGHTFPAVREWLVDELAERGHKRWEKAVVTGLEGLRKLVHENMLPALERCSVILSRLSGIAKFQSTDDSIGYTSKQISQIMDIVACLHLVASKILIQVVDELELFGTFSAWLRYEIDRLASEASSSANDDQADKEASIDHGKVLLYLETVMTRNPLGVFLDDTTDEDKKDWAKIGGNEPVFGLLVKELRKQESGHPYLKALPRVEILCNLLSQHASSVFSQIADGEKRNVLFGQAVKLGTAYTGRLTDMRMQAISPTSFFNYIVFVPRDEESIVHVVRIELYIEKGVSMHRAIIASSLRVGDGVIKDVKILDDETMLLLWESEGLISLLDIPYKSPEPAKGPTGDSDRSQRSHVSFLPTIQYPEPTIISNEELLKAARFKLSLEDAFVPTTMEIRAAQDRRSGQGSRRLVLLSQDRLRYKIFRIPDVDHEGVVNNDVAMRE</sequence>
<dbReference type="Pfam" id="PF12894">
    <property type="entry name" value="ANAPC4_WD40"/>
    <property type="match status" value="1"/>
</dbReference>